<organism evidence="6 7">
    <name type="scientific">Brachybacterium vulturis</name>
    <dbReference type="NCBI Taxonomy" id="2017484"/>
    <lineage>
        <taxon>Bacteria</taxon>
        <taxon>Bacillati</taxon>
        <taxon>Actinomycetota</taxon>
        <taxon>Actinomycetes</taxon>
        <taxon>Micrococcales</taxon>
        <taxon>Dermabacteraceae</taxon>
        <taxon>Brachybacterium</taxon>
    </lineage>
</organism>
<dbReference type="PRINTS" id="PR00039">
    <property type="entry name" value="HTHLYSR"/>
</dbReference>
<dbReference type="OrthoDB" id="3636008at2"/>
<feature type="domain" description="HTH lysR-type" evidence="5">
    <location>
        <begin position="1"/>
        <end position="58"/>
    </location>
</feature>
<evidence type="ECO:0000313" key="6">
    <source>
        <dbReference type="EMBL" id="ATG50536.1"/>
    </source>
</evidence>
<dbReference type="CDD" id="cd05466">
    <property type="entry name" value="PBP2_LTTR_substrate"/>
    <property type="match status" value="1"/>
</dbReference>
<dbReference type="AlphaFoldDB" id="A0A291GKG5"/>
<keyword evidence="2" id="KW-0805">Transcription regulation</keyword>
<evidence type="ECO:0000256" key="4">
    <source>
        <dbReference type="ARBA" id="ARBA00023163"/>
    </source>
</evidence>
<dbReference type="Pfam" id="PF03466">
    <property type="entry name" value="LysR_substrate"/>
    <property type="match status" value="1"/>
</dbReference>
<evidence type="ECO:0000256" key="1">
    <source>
        <dbReference type="ARBA" id="ARBA00009437"/>
    </source>
</evidence>
<dbReference type="KEGG" id="brz:CFK38_02610"/>
<dbReference type="PANTHER" id="PTHR30126">
    <property type="entry name" value="HTH-TYPE TRANSCRIPTIONAL REGULATOR"/>
    <property type="match status" value="1"/>
</dbReference>
<dbReference type="GO" id="GO:0000976">
    <property type="term" value="F:transcription cis-regulatory region binding"/>
    <property type="evidence" value="ECO:0007669"/>
    <property type="project" value="TreeGrafter"/>
</dbReference>
<dbReference type="EMBL" id="CP023563">
    <property type="protein sequence ID" value="ATG50536.1"/>
    <property type="molecule type" value="Genomic_DNA"/>
</dbReference>
<dbReference type="InterPro" id="IPR005119">
    <property type="entry name" value="LysR_subst-bd"/>
</dbReference>
<evidence type="ECO:0000259" key="5">
    <source>
        <dbReference type="PROSITE" id="PS50931"/>
    </source>
</evidence>
<dbReference type="PANTHER" id="PTHR30126:SF39">
    <property type="entry name" value="HTH-TYPE TRANSCRIPTIONAL REGULATOR CYSL"/>
    <property type="match status" value="1"/>
</dbReference>
<dbReference type="InterPro" id="IPR036388">
    <property type="entry name" value="WH-like_DNA-bd_sf"/>
</dbReference>
<evidence type="ECO:0000313" key="7">
    <source>
        <dbReference type="Proteomes" id="UP000218165"/>
    </source>
</evidence>
<keyword evidence="4" id="KW-0804">Transcription</keyword>
<dbReference type="Gene3D" id="1.10.10.10">
    <property type="entry name" value="Winged helix-like DNA-binding domain superfamily/Winged helix DNA-binding domain"/>
    <property type="match status" value="1"/>
</dbReference>
<evidence type="ECO:0000256" key="2">
    <source>
        <dbReference type="ARBA" id="ARBA00023015"/>
    </source>
</evidence>
<dbReference type="GO" id="GO:0003700">
    <property type="term" value="F:DNA-binding transcription factor activity"/>
    <property type="evidence" value="ECO:0007669"/>
    <property type="project" value="InterPro"/>
</dbReference>
<dbReference type="RefSeq" id="WP_096801676.1">
    <property type="nucleotide sequence ID" value="NZ_CP023563.1"/>
</dbReference>
<keyword evidence="3" id="KW-0238">DNA-binding</keyword>
<dbReference type="InterPro" id="IPR036390">
    <property type="entry name" value="WH_DNA-bd_sf"/>
</dbReference>
<reference evidence="7" key="1">
    <citation type="submission" date="2017-09" db="EMBL/GenBank/DDBJ databases">
        <title>Brachybacterium sp. VM2412.</title>
        <authorList>
            <person name="Tak E.J."/>
            <person name="Bae J.-W."/>
        </authorList>
    </citation>
    <scope>NUCLEOTIDE SEQUENCE [LARGE SCALE GENOMIC DNA]</scope>
    <source>
        <strain evidence="7">VM2412</strain>
    </source>
</reference>
<dbReference type="InterPro" id="IPR000847">
    <property type="entry name" value="LysR_HTH_N"/>
</dbReference>
<accession>A0A291GKG5</accession>
<name>A0A291GKG5_9MICO</name>
<dbReference type="Proteomes" id="UP000218165">
    <property type="component" value="Chromosome"/>
</dbReference>
<dbReference type="PROSITE" id="PS50931">
    <property type="entry name" value="HTH_LYSR"/>
    <property type="match status" value="1"/>
</dbReference>
<keyword evidence="7" id="KW-1185">Reference proteome</keyword>
<gene>
    <name evidence="6" type="ORF">CFK38_02610</name>
</gene>
<dbReference type="Pfam" id="PF00126">
    <property type="entry name" value="HTH_1"/>
    <property type="match status" value="1"/>
</dbReference>
<proteinExistence type="inferred from homology"/>
<protein>
    <submittedName>
        <fullName evidence="6">LysR family transcriptional regulator</fullName>
    </submittedName>
</protein>
<dbReference type="Gene3D" id="3.40.190.290">
    <property type="match status" value="1"/>
</dbReference>
<dbReference type="SUPFAM" id="SSF53850">
    <property type="entry name" value="Periplasmic binding protein-like II"/>
    <property type="match status" value="1"/>
</dbReference>
<dbReference type="FunFam" id="1.10.10.10:FF:000001">
    <property type="entry name" value="LysR family transcriptional regulator"/>
    <property type="match status" value="1"/>
</dbReference>
<sequence length="303" mass="32563">MDARQLEYFLAVVDEGGVGAAAEKLFVAQPSVSQALRSLQRDLGTELFTRTGRRLQLTPAGEALIAPARQVTHWMELSRAHVDAVNGLRTGRLVLATMPSQAVYPLPSIIDRYVRKYPMIQTSIRAAGTPREVMSLVRSGGVDLGIMAVTDPVDSGDLVLHPLLRQSFIVISSKNVDLPAQGPLSYAQLEGQRLIIGQPGTGMRRVADQVIATNRSTIAVVETEHREAILPMVINGTGIAVIADAWRGLAKESGLVVHDLDTPEFLDGSIVHRDVDLTPAARAFLLLSGAQLTGAPTRGREAS</sequence>
<evidence type="ECO:0000256" key="3">
    <source>
        <dbReference type="ARBA" id="ARBA00023125"/>
    </source>
</evidence>
<comment type="similarity">
    <text evidence="1">Belongs to the LysR transcriptional regulatory family.</text>
</comment>
<dbReference type="SUPFAM" id="SSF46785">
    <property type="entry name" value="Winged helix' DNA-binding domain"/>
    <property type="match status" value="1"/>
</dbReference>